<feature type="transmembrane region" description="Helical" evidence="1">
    <location>
        <begin position="251"/>
        <end position="274"/>
    </location>
</feature>
<keyword evidence="1" id="KW-1133">Transmembrane helix</keyword>
<dbReference type="Proteomes" id="UP000245488">
    <property type="component" value="Chromosome"/>
</dbReference>
<dbReference type="InterPro" id="IPR046062">
    <property type="entry name" value="DUF6020"/>
</dbReference>
<accession>A0A317G181</accession>
<feature type="transmembrane region" description="Helical" evidence="1">
    <location>
        <begin position="311"/>
        <end position="337"/>
    </location>
</feature>
<feature type="transmembrane region" description="Helical" evidence="1">
    <location>
        <begin position="52"/>
        <end position="71"/>
    </location>
</feature>
<keyword evidence="3" id="KW-1185">Reference proteome</keyword>
<feature type="transmembrane region" description="Helical" evidence="1">
    <location>
        <begin position="349"/>
        <end position="369"/>
    </location>
</feature>
<gene>
    <name evidence="2" type="ORF">CPT75_03135</name>
</gene>
<feature type="transmembrane region" description="Helical" evidence="1">
    <location>
        <begin position="526"/>
        <end position="548"/>
    </location>
</feature>
<proteinExistence type="predicted"/>
<feature type="transmembrane region" description="Helical" evidence="1">
    <location>
        <begin position="580"/>
        <end position="599"/>
    </location>
</feature>
<feature type="transmembrane region" description="Helical" evidence="1">
    <location>
        <begin position="83"/>
        <end position="101"/>
    </location>
</feature>
<sequence>MKTGRKIKLIYAIISIVVVCAINASVVMVTGVETENSLLEFVSKFSFSVSTVNIVDVVSCFGIYALFIYAFGDDKFKLEIPELISSILISFLYIWCFSYKLTQDTSALFANPFQTYITVFRFLGYTVLFYAAIESFFKFFGSVKIKENNTSCKDVFIISSVVIFLGWLFWIVMAFPGTVSCDGVTQLGQYYFDSVSAHHPPLSTWIMGVLFDIGKGITKNPRYGVFLYLFVQAIVGAVIIGYSIYTMARIGFGRIVCYAIAVFFAIIPIFGMFAQWYEKDLMYGLFTLLFLTKLITMCLDTENVSIKDCIILTVEGLLCVFLRNNGIYAVIPVMIVMAFLMKKKLICRLLWGCSAFVIVVSVIVNGPVFNSMGIEKVNIREALSVPMQQSARYVKEYGGEVTEEEMAVLGNFFNDYYNLPEIYEPFCADSVKNTVFVQKENLGKYFLTWFKMGLKHPGVYFDAFMCLNYGYLSPIEQNAEANGDMPTQEMENVMSQLIEMGVDGSQDLDNIQILKSIIYVNMVFPLIRYLSMPGAYMWLTIILIAFFIRIRSRKGYVILIPNIINLLVCLASPLCNGMRYQLPVVLSMPIMIAVAIYLIKKQNE</sequence>
<reference evidence="2 3" key="1">
    <citation type="submission" date="2017-09" db="EMBL/GenBank/DDBJ databases">
        <title>High-quality draft genome sequence of Butyrivibrio fibrisolvens INBov1, isolated from cow rumen.</title>
        <authorList>
            <person name="Rodriguez Hernaez J."/>
            <person name="Rivarola M."/>
            <person name="Paniego N."/>
            <person name="Cravero S."/>
            <person name="Ceron Cucchi M."/>
            <person name="Martinez M.C."/>
        </authorList>
    </citation>
    <scope>NUCLEOTIDE SEQUENCE [LARGE SCALE GENOMIC DNA]</scope>
    <source>
        <strain evidence="2 3">INBov1</strain>
    </source>
</reference>
<evidence type="ECO:0000256" key="1">
    <source>
        <dbReference type="SAM" id="Phobius"/>
    </source>
</evidence>
<name>A0A317G181_BUTFI</name>
<dbReference type="AlphaFoldDB" id="A0A317G181"/>
<dbReference type="RefSeq" id="WP_110072059.1">
    <property type="nucleotide sequence ID" value="NZ_CM009896.1"/>
</dbReference>
<keyword evidence="1" id="KW-0812">Transmembrane</keyword>
<dbReference type="Pfam" id="PF19484">
    <property type="entry name" value="DUF6020"/>
    <property type="match status" value="1"/>
</dbReference>
<keyword evidence="1" id="KW-0472">Membrane</keyword>
<organism evidence="2 3">
    <name type="scientific">Butyrivibrio fibrisolvens</name>
    <dbReference type="NCBI Taxonomy" id="831"/>
    <lineage>
        <taxon>Bacteria</taxon>
        <taxon>Bacillati</taxon>
        <taxon>Bacillota</taxon>
        <taxon>Clostridia</taxon>
        <taxon>Lachnospirales</taxon>
        <taxon>Lachnospiraceae</taxon>
        <taxon>Butyrivibrio</taxon>
    </lineage>
</organism>
<feature type="transmembrane region" description="Helical" evidence="1">
    <location>
        <begin position="555"/>
        <end position="574"/>
    </location>
</feature>
<comment type="caution">
    <text evidence="2">The sequence shown here is derived from an EMBL/GenBank/DDBJ whole genome shotgun (WGS) entry which is preliminary data.</text>
</comment>
<feature type="transmembrane region" description="Helical" evidence="1">
    <location>
        <begin position="9"/>
        <end position="32"/>
    </location>
</feature>
<dbReference type="EMBL" id="NXNG01000001">
    <property type="protein sequence ID" value="PWT26182.1"/>
    <property type="molecule type" value="Genomic_DNA"/>
</dbReference>
<evidence type="ECO:0000313" key="3">
    <source>
        <dbReference type="Proteomes" id="UP000245488"/>
    </source>
</evidence>
<protein>
    <submittedName>
        <fullName evidence="2">Uncharacterized protein</fullName>
    </submittedName>
</protein>
<feature type="transmembrane region" description="Helical" evidence="1">
    <location>
        <begin position="225"/>
        <end position="245"/>
    </location>
</feature>
<feature type="transmembrane region" description="Helical" evidence="1">
    <location>
        <begin position="154"/>
        <end position="175"/>
    </location>
</feature>
<evidence type="ECO:0000313" key="2">
    <source>
        <dbReference type="EMBL" id="PWT26182.1"/>
    </source>
</evidence>
<feature type="transmembrane region" description="Helical" evidence="1">
    <location>
        <begin position="113"/>
        <end position="133"/>
    </location>
</feature>